<dbReference type="AlphaFoldDB" id="A0A0M4MXD3"/>
<evidence type="ECO:0000313" key="2">
    <source>
        <dbReference type="Proteomes" id="UP000057938"/>
    </source>
</evidence>
<protein>
    <submittedName>
        <fullName evidence="1">Uncharacterized protein</fullName>
    </submittedName>
</protein>
<evidence type="ECO:0000313" key="1">
    <source>
        <dbReference type="EMBL" id="ALE17563.1"/>
    </source>
</evidence>
<dbReference type="STRING" id="361183.AMC99_02288"/>
<reference evidence="1 2" key="1">
    <citation type="submission" date="2015-09" db="EMBL/GenBank/DDBJ databases">
        <title>Complete genome sequence of a benzo[a]pyrene-degrading bacterium Altererythrobacter epoxidivorans CGMCC 1.7731T.</title>
        <authorList>
            <person name="Li Z."/>
            <person name="Cheng H."/>
            <person name="Huo Y."/>
            <person name="Xu X."/>
        </authorList>
    </citation>
    <scope>NUCLEOTIDE SEQUENCE [LARGE SCALE GENOMIC DNA]</scope>
    <source>
        <strain evidence="1 2">CGMCC 1.7731</strain>
    </source>
</reference>
<accession>A0A0M4MXD3</accession>
<dbReference type="KEGG" id="aep:AMC99_02288"/>
<name>A0A0M4MXD3_9SPHN</name>
<keyword evidence="2" id="KW-1185">Reference proteome</keyword>
<dbReference type="PATRIC" id="fig|361183.4.peg.2247"/>
<gene>
    <name evidence="1" type="ORF">AMC99_02288</name>
</gene>
<organism evidence="1 2">
    <name type="scientific">Altererythrobacter epoxidivorans</name>
    <dbReference type="NCBI Taxonomy" id="361183"/>
    <lineage>
        <taxon>Bacteria</taxon>
        <taxon>Pseudomonadati</taxon>
        <taxon>Pseudomonadota</taxon>
        <taxon>Alphaproteobacteria</taxon>
        <taxon>Sphingomonadales</taxon>
        <taxon>Erythrobacteraceae</taxon>
        <taxon>Altererythrobacter</taxon>
    </lineage>
</organism>
<proteinExistence type="predicted"/>
<dbReference type="EMBL" id="CP012669">
    <property type="protein sequence ID" value="ALE17563.1"/>
    <property type="molecule type" value="Genomic_DNA"/>
</dbReference>
<dbReference type="Proteomes" id="UP000057938">
    <property type="component" value="Chromosome"/>
</dbReference>
<sequence>MPRFRSAPRNNRFQAPMFRMCSTRQGCPHLAISGRRR</sequence>